<evidence type="ECO:0000256" key="1">
    <source>
        <dbReference type="ARBA" id="ARBA00004613"/>
    </source>
</evidence>
<keyword evidence="2" id="KW-0732">Signal</keyword>
<dbReference type="AlphaFoldDB" id="A0A1F4NPY5"/>
<sequence length="632" mass="73529">MNNDTINTIDNAVPSRLAQPVRDLLTRALNQLKQFHWPMTVVLAGGWRHKEIAYTPEHILSDIDMFIFSNWLPWFWHQLTRQGQQLAASEQSVQFDYRGGLPWLLHRSQTFWAYKLKHEGIILRGNPRLLQRIRALSFGMDVIESTRILFHSLLLWLYPLSRNNSSSPYLISRPYLYIGEAYLSFGKRLAPTYAERRDNFAQLADEWSLPADLRERVLAAYAIKTGQFDLYPSVRFVWATALEDTKRVIDDILRRWSGHDTTVVTWTALDQITAVDYLFNGIFWARLRYGTKTLKPKLSVLVQFKIVDLYYAAWYHMRGELTQRDKILRRYFSYHQWDEDTFTQLLRLWPVPVLVSIKKCRERPPAVVTITVDGGYAETVHHFLTQPGAMPLPLTWFLVTDSIGRHLSERPVADWAVWRQAHDYRWEVGGHTHTHPLLQLNQREQSRHWTELLLSAAKRFWRQPIKWLRLGRFITANLEINRKAVPADAFIAEAALSKRILEEKLGQSVASFAYPGGHASQTIAKNLHQLGYLSARTTSPGINRWLTLNPYALKSMVWTKTTTLAEANRWADQVHRQGGWLIETLHLVTDNRSRTHSYAFATKGELIDQHLDYIRQLGIPIITQSDAMEEKI</sequence>
<evidence type="ECO:0000313" key="5">
    <source>
        <dbReference type="Proteomes" id="UP000178085"/>
    </source>
</evidence>
<dbReference type="CDD" id="cd10918">
    <property type="entry name" value="CE4_NodB_like_5s_6s"/>
    <property type="match status" value="1"/>
</dbReference>
<dbReference type="GO" id="GO:0005576">
    <property type="term" value="C:extracellular region"/>
    <property type="evidence" value="ECO:0007669"/>
    <property type="project" value="UniProtKB-SubCell"/>
</dbReference>
<dbReference type="PANTHER" id="PTHR34216">
    <property type="match status" value="1"/>
</dbReference>
<dbReference type="Pfam" id="PF01522">
    <property type="entry name" value="Polysacc_deac_1"/>
    <property type="match status" value="1"/>
</dbReference>
<dbReference type="GO" id="GO:0005975">
    <property type="term" value="P:carbohydrate metabolic process"/>
    <property type="evidence" value="ECO:0007669"/>
    <property type="project" value="InterPro"/>
</dbReference>
<dbReference type="Proteomes" id="UP000178085">
    <property type="component" value="Unassembled WGS sequence"/>
</dbReference>
<organism evidence="4 5">
    <name type="scientific">candidate division Kazan bacterium RIFCSPLOWO2_01_FULL_45_19</name>
    <dbReference type="NCBI Taxonomy" id="1798538"/>
    <lineage>
        <taxon>Bacteria</taxon>
        <taxon>Bacteria division Kazan-3B-28</taxon>
    </lineage>
</organism>
<reference evidence="4 5" key="1">
    <citation type="journal article" date="2016" name="Nat. Commun.">
        <title>Thousands of microbial genomes shed light on interconnected biogeochemical processes in an aquifer system.</title>
        <authorList>
            <person name="Anantharaman K."/>
            <person name="Brown C.T."/>
            <person name="Hug L.A."/>
            <person name="Sharon I."/>
            <person name="Castelle C.J."/>
            <person name="Probst A.J."/>
            <person name="Thomas B.C."/>
            <person name="Singh A."/>
            <person name="Wilkins M.J."/>
            <person name="Karaoz U."/>
            <person name="Brodie E.L."/>
            <person name="Williams K.H."/>
            <person name="Hubbard S.S."/>
            <person name="Banfield J.F."/>
        </authorList>
    </citation>
    <scope>NUCLEOTIDE SEQUENCE [LARGE SCALE GENOMIC DNA]</scope>
</reference>
<comment type="caution">
    <text evidence="4">The sequence shown here is derived from an EMBL/GenBank/DDBJ whole genome shotgun (WGS) entry which is preliminary data.</text>
</comment>
<dbReference type="InterPro" id="IPR051398">
    <property type="entry name" value="Polysacch_Deacetylase"/>
</dbReference>
<gene>
    <name evidence="4" type="ORF">A3K51_01490</name>
</gene>
<accession>A0A1F4NPY5</accession>
<name>A0A1F4NPY5_UNCK3</name>
<evidence type="ECO:0000256" key="2">
    <source>
        <dbReference type="ARBA" id="ARBA00022729"/>
    </source>
</evidence>
<dbReference type="Gene3D" id="3.20.20.370">
    <property type="entry name" value="Glycoside hydrolase/deacetylase"/>
    <property type="match status" value="1"/>
</dbReference>
<dbReference type="PANTHER" id="PTHR34216:SF3">
    <property type="entry name" value="POLY-BETA-1,6-N-ACETYL-D-GLUCOSAMINE N-DEACETYLASE"/>
    <property type="match status" value="1"/>
</dbReference>
<evidence type="ECO:0000313" key="4">
    <source>
        <dbReference type="EMBL" id="OGB73509.1"/>
    </source>
</evidence>
<dbReference type="GO" id="GO:0016810">
    <property type="term" value="F:hydrolase activity, acting on carbon-nitrogen (but not peptide) bonds"/>
    <property type="evidence" value="ECO:0007669"/>
    <property type="project" value="InterPro"/>
</dbReference>
<evidence type="ECO:0000259" key="3">
    <source>
        <dbReference type="Pfam" id="PF01522"/>
    </source>
</evidence>
<dbReference type="InterPro" id="IPR011330">
    <property type="entry name" value="Glyco_hydro/deAcase_b/a-brl"/>
</dbReference>
<proteinExistence type="predicted"/>
<comment type="subcellular location">
    <subcellularLocation>
        <location evidence="1">Secreted</location>
    </subcellularLocation>
</comment>
<dbReference type="EMBL" id="METD01000001">
    <property type="protein sequence ID" value="OGB73509.1"/>
    <property type="molecule type" value="Genomic_DNA"/>
</dbReference>
<protein>
    <recommendedName>
        <fullName evidence="3">NodB homology domain-containing protein</fullName>
    </recommendedName>
</protein>
<feature type="domain" description="NodB homology" evidence="3">
    <location>
        <begin position="363"/>
        <end position="532"/>
    </location>
</feature>
<dbReference type="InterPro" id="IPR002509">
    <property type="entry name" value="NODB_dom"/>
</dbReference>
<dbReference type="SUPFAM" id="SSF88713">
    <property type="entry name" value="Glycoside hydrolase/deacetylase"/>
    <property type="match status" value="1"/>
</dbReference>